<dbReference type="PRINTS" id="PR00095">
    <property type="entry name" value="ANTSNTHASEI"/>
</dbReference>
<keyword evidence="2" id="KW-0456">Lyase</keyword>
<keyword evidence="2" id="KW-0808">Transferase</keyword>
<dbReference type="InterPro" id="IPR001544">
    <property type="entry name" value="Aminotrans_IV"/>
</dbReference>
<organism evidence="2">
    <name type="scientific">hydrothermal vent metagenome</name>
    <dbReference type="NCBI Taxonomy" id="652676"/>
    <lineage>
        <taxon>unclassified sequences</taxon>
        <taxon>metagenomes</taxon>
        <taxon>ecological metagenomes</taxon>
    </lineage>
</organism>
<dbReference type="InterPro" id="IPR019999">
    <property type="entry name" value="Anth_synth_I-like"/>
</dbReference>
<dbReference type="Pfam" id="PF00425">
    <property type="entry name" value="Chorismate_bind"/>
    <property type="match status" value="1"/>
</dbReference>
<keyword evidence="2" id="KW-0032">Aminotransferase</keyword>
<reference evidence="2" key="1">
    <citation type="submission" date="2018-06" db="EMBL/GenBank/DDBJ databases">
        <authorList>
            <person name="Zhirakovskaya E."/>
        </authorList>
    </citation>
    <scope>NUCLEOTIDE SEQUENCE</scope>
</reference>
<dbReference type="EMBL" id="UOEU01001094">
    <property type="protein sequence ID" value="VAW43492.1"/>
    <property type="molecule type" value="Genomic_DNA"/>
</dbReference>
<evidence type="ECO:0000259" key="1">
    <source>
        <dbReference type="Pfam" id="PF00425"/>
    </source>
</evidence>
<dbReference type="InterPro" id="IPR015890">
    <property type="entry name" value="Chorismate_C"/>
</dbReference>
<feature type="domain" description="Chorismate-utilising enzyme C-terminal" evidence="1">
    <location>
        <begin position="117"/>
        <end position="370"/>
    </location>
</feature>
<evidence type="ECO:0000313" key="2">
    <source>
        <dbReference type="EMBL" id="VAW43492.1"/>
    </source>
</evidence>
<sequence>MNTVSPMLNTVILQYGRSWRKFQNPLRVVTAVSPQEVLPALVELETAIERDKLYAAGFISYEAAAAFDLAVHPPQEGLPLLWFGLFEGFEEIGDWRRETHSPLATRHSLIWQPTINRTTYNAAIQQIKAQIAAANSYQVNYTFPQNTVFSGDPLAYFAELVAAQQANYAAFVEIGRFAICSASPELFFKLDGSRLEAKPMKGTAVRGRTLAEDKANIAWLSQSEKNRAENVMIVDMIRNDMGRVAQVGSVSVPKLFEVERYPTVLQMTSTVTAKTDAPLSQIFASMFPCASITGAPKVRTMEIIKTLEPQPRGVYTGSIGFIGPNRQAQFNVAIRTVLVGKAQGQATYGVGGGIVWDSVAAEEYEECRIKSRVLTEKRPSFQLIETMLWQPDGGIFLLEEHLARLHDSAEYFGIGWEETAVRAELKKVSQPLNKPSKIRLLLGQDGRFTLKTTPLDTPPNPQPKRIGLAKEPVDSSSVWLYHKTTRRQIYDTARASRPDCDEVILHNERGELTEATIANIALLLDGELVTPPIKSGLLGGTFRGYLLANQGLHNPKGFKNPWGLPLREKVLTLADLDRCEAIYLMNSVRGWIISMKK</sequence>
<dbReference type="Gene3D" id="3.20.10.10">
    <property type="entry name" value="D-amino Acid Aminotransferase, subunit A, domain 2"/>
    <property type="match status" value="1"/>
</dbReference>
<dbReference type="SUPFAM" id="SSF56322">
    <property type="entry name" value="ADC synthase"/>
    <property type="match status" value="1"/>
</dbReference>
<dbReference type="GO" id="GO:0000162">
    <property type="term" value="P:L-tryptophan biosynthetic process"/>
    <property type="evidence" value="ECO:0007669"/>
    <property type="project" value="TreeGrafter"/>
</dbReference>
<dbReference type="AlphaFoldDB" id="A0A3B0VWJ8"/>
<protein>
    <submittedName>
        <fullName evidence="2">Para-aminobenzoate synthase, aminase component / Aminodeoxychorismate lyase</fullName>
        <ecNumber evidence="2">2.6.1.85</ecNumber>
        <ecNumber evidence="2">4.1.3.38</ecNumber>
    </submittedName>
</protein>
<name>A0A3B0VWJ8_9ZZZZ</name>
<dbReference type="EC" id="4.1.3.38" evidence="2"/>
<dbReference type="InterPro" id="IPR005802">
    <property type="entry name" value="ADC_synth_comp_1"/>
</dbReference>
<dbReference type="InterPro" id="IPR005801">
    <property type="entry name" value="ADC_synthase"/>
</dbReference>
<dbReference type="InterPro" id="IPR043131">
    <property type="entry name" value="BCAT-like_N"/>
</dbReference>
<dbReference type="Pfam" id="PF01063">
    <property type="entry name" value="Aminotran_4"/>
    <property type="match status" value="1"/>
</dbReference>
<dbReference type="PANTHER" id="PTHR11236:SF50">
    <property type="entry name" value="AMINODEOXYCHORISMATE SYNTHASE COMPONENT 1"/>
    <property type="match status" value="1"/>
</dbReference>
<dbReference type="SUPFAM" id="SSF56752">
    <property type="entry name" value="D-aminoacid aminotransferase-like PLP-dependent enzymes"/>
    <property type="match status" value="1"/>
</dbReference>
<dbReference type="GO" id="GO:0046820">
    <property type="term" value="F:4-amino-4-deoxychorismate synthase activity"/>
    <property type="evidence" value="ECO:0007669"/>
    <property type="project" value="UniProtKB-EC"/>
</dbReference>
<accession>A0A3B0VWJ8</accession>
<dbReference type="NCBIfam" id="TIGR00553">
    <property type="entry name" value="pabB"/>
    <property type="match status" value="1"/>
</dbReference>
<dbReference type="InterPro" id="IPR036038">
    <property type="entry name" value="Aminotransferase-like"/>
</dbReference>
<dbReference type="EC" id="2.6.1.85" evidence="2"/>
<gene>
    <name evidence="2" type="ORF">MNBD_CHLOROFLEXI01-1490</name>
</gene>
<dbReference type="PANTHER" id="PTHR11236">
    <property type="entry name" value="AMINOBENZOATE/ANTHRANILATE SYNTHASE"/>
    <property type="match status" value="1"/>
</dbReference>
<dbReference type="GO" id="GO:0009396">
    <property type="term" value="P:folic acid-containing compound biosynthetic process"/>
    <property type="evidence" value="ECO:0007669"/>
    <property type="project" value="InterPro"/>
</dbReference>
<dbReference type="GO" id="GO:0008696">
    <property type="term" value="F:4-amino-4-deoxychorismate lyase activity"/>
    <property type="evidence" value="ECO:0007669"/>
    <property type="project" value="UniProtKB-EC"/>
</dbReference>
<dbReference type="Gene3D" id="3.60.120.10">
    <property type="entry name" value="Anthranilate synthase"/>
    <property type="match status" value="1"/>
</dbReference>
<proteinExistence type="predicted"/>
<dbReference type="Gene3D" id="3.30.470.10">
    <property type="match status" value="1"/>
</dbReference>
<dbReference type="InterPro" id="IPR043132">
    <property type="entry name" value="BCAT-like_C"/>
</dbReference>